<organism evidence="7 8">
    <name type="scientific">Nonomuraea rubra</name>
    <dbReference type="NCBI Taxonomy" id="46180"/>
    <lineage>
        <taxon>Bacteria</taxon>
        <taxon>Bacillati</taxon>
        <taxon>Actinomycetota</taxon>
        <taxon>Actinomycetes</taxon>
        <taxon>Streptosporangiales</taxon>
        <taxon>Streptosporangiaceae</taxon>
        <taxon>Nonomuraea</taxon>
    </lineage>
</organism>
<dbReference type="GO" id="GO:0008745">
    <property type="term" value="F:N-acetylmuramoyl-L-alanine amidase activity"/>
    <property type="evidence" value="ECO:0007669"/>
    <property type="project" value="UniProtKB-EC"/>
</dbReference>
<dbReference type="SUPFAM" id="SSF55846">
    <property type="entry name" value="N-acetylmuramoyl-L-alanine amidase-like"/>
    <property type="match status" value="1"/>
</dbReference>
<feature type="region of interest" description="Disordered" evidence="5">
    <location>
        <begin position="50"/>
        <end position="101"/>
    </location>
</feature>
<gene>
    <name evidence="7" type="ORF">HD593_006493</name>
</gene>
<dbReference type="Pfam" id="PF01510">
    <property type="entry name" value="Amidase_2"/>
    <property type="match status" value="1"/>
</dbReference>
<dbReference type="Gene3D" id="3.40.80.10">
    <property type="entry name" value="Peptidoglycan recognition protein-like"/>
    <property type="match status" value="1"/>
</dbReference>
<keyword evidence="4" id="KW-0961">Cell wall biogenesis/degradation</keyword>
<dbReference type="InterPro" id="IPR036505">
    <property type="entry name" value="Amidase/PGRP_sf"/>
</dbReference>
<sequence>MQVEVVVMATMPKAFEQAARRHGVPESVLLAVSYMESRWDCNGGKPSTAGGFGPMHLTDGAALSTSRHHHLDGDEDPRGDDSRPALRPVEPAARQDGLPASLHTLERAAELTGESAERLRKDPAANIDGGAALLAEYQRALGAPPSADPADWYGAVARYSGATAEETAAGFADEVYEILHEGATRTTDTGTEVTLPPAPEVHPSRSWLARLDLPHLARADAVECPGSLSCEWIPAPYSQLPNGKYGNHDLADRPTSQTIQYIVIHDTEELYGKTLDLVQDPSEMSWHYTLRSRDGHLAQHVLTKDVAWHAGNWYVNAKAIGLEHEGFLAAGGTWYTEAMYRTSAKLVRYLADRFGVPLDRAHILGHDNVPGLLPEKVRGMHEDPGPYWDWAHFFDLMGAPLRPDGDSGTVTVMILPGYDRNRPHYIGCDKDHPAAACPAHGSASIWLHTEPREGAPLVKDIGKHPTGQSTFSVYDHAARAVTGQRYVVAERRGDWTAIWYLGQKAWFRNPGSAPVAVPSRTRMATPRPGLDSVPVYGRAYPEAAAYPPGVAVQPLVPLQYTFAAGQSYTVGLTTTGEFYKATTFDTTQHRVVRGTQEYHQIQFGHRVMFVRSEDVVVTEA</sequence>
<keyword evidence="3" id="KW-0378">Hydrolase</keyword>
<evidence type="ECO:0000313" key="7">
    <source>
        <dbReference type="EMBL" id="MBB6551698.1"/>
    </source>
</evidence>
<dbReference type="AlphaFoldDB" id="A0A7X0U1K6"/>
<dbReference type="InterPro" id="IPR002502">
    <property type="entry name" value="Amidase_domain"/>
</dbReference>
<dbReference type="EMBL" id="JACHMI010000001">
    <property type="protein sequence ID" value="MBB6551698.1"/>
    <property type="molecule type" value="Genomic_DNA"/>
</dbReference>
<dbReference type="InterPro" id="IPR023346">
    <property type="entry name" value="Lysozyme-like_dom_sf"/>
</dbReference>
<reference evidence="7 8" key="1">
    <citation type="submission" date="2020-08" db="EMBL/GenBank/DDBJ databases">
        <title>Sequencing the genomes of 1000 actinobacteria strains.</title>
        <authorList>
            <person name="Klenk H.-P."/>
        </authorList>
    </citation>
    <scope>NUCLEOTIDE SEQUENCE [LARGE SCALE GENOMIC DNA]</scope>
    <source>
        <strain evidence="7 8">DSM 43768</strain>
    </source>
</reference>
<dbReference type="EC" id="3.5.1.28" evidence="2"/>
<dbReference type="InterPro" id="IPR051206">
    <property type="entry name" value="NAMLAA_amidase_2"/>
</dbReference>
<feature type="domain" description="N-acetylmuramoyl-L-alanine amidase" evidence="6">
    <location>
        <begin position="248"/>
        <end position="385"/>
    </location>
</feature>
<evidence type="ECO:0000256" key="1">
    <source>
        <dbReference type="ARBA" id="ARBA00001561"/>
    </source>
</evidence>
<evidence type="ECO:0000313" key="8">
    <source>
        <dbReference type="Proteomes" id="UP000565579"/>
    </source>
</evidence>
<dbReference type="GO" id="GO:0009254">
    <property type="term" value="P:peptidoglycan turnover"/>
    <property type="evidence" value="ECO:0007669"/>
    <property type="project" value="TreeGrafter"/>
</dbReference>
<dbReference type="GO" id="GO:0071555">
    <property type="term" value="P:cell wall organization"/>
    <property type="evidence" value="ECO:0007669"/>
    <property type="project" value="UniProtKB-KW"/>
</dbReference>
<evidence type="ECO:0000256" key="4">
    <source>
        <dbReference type="ARBA" id="ARBA00023316"/>
    </source>
</evidence>
<keyword evidence="8" id="KW-1185">Reference proteome</keyword>
<evidence type="ECO:0000256" key="3">
    <source>
        <dbReference type="ARBA" id="ARBA00022801"/>
    </source>
</evidence>
<evidence type="ECO:0000256" key="5">
    <source>
        <dbReference type="SAM" id="MobiDB-lite"/>
    </source>
</evidence>
<dbReference type="SMART" id="SM00644">
    <property type="entry name" value="Ami_2"/>
    <property type="match status" value="1"/>
</dbReference>
<evidence type="ECO:0000259" key="6">
    <source>
        <dbReference type="SMART" id="SM00644"/>
    </source>
</evidence>
<dbReference type="FunFam" id="3.40.80.10:FF:000006">
    <property type="entry name" value="N-acetylmuramoyl-L-alanine amidase"/>
    <property type="match status" value="1"/>
</dbReference>
<evidence type="ECO:0000256" key="2">
    <source>
        <dbReference type="ARBA" id="ARBA00011901"/>
    </source>
</evidence>
<dbReference type="RefSeq" id="WP_312903854.1">
    <property type="nucleotide sequence ID" value="NZ_JACHMI010000001.1"/>
</dbReference>
<dbReference type="PANTHER" id="PTHR30417:SF1">
    <property type="entry name" value="N-ACETYLMURAMOYL-L-ALANINE AMIDASE AMID"/>
    <property type="match status" value="1"/>
</dbReference>
<dbReference type="Proteomes" id="UP000565579">
    <property type="component" value="Unassembled WGS sequence"/>
</dbReference>
<dbReference type="CDD" id="cd06583">
    <property type="entry name" value="PGRP"/>
    <property type="match status" value="1"/>
</dbReference>
<comment type="catalytic activity">
    <reaction evidence="1">
        <text>Hydrolyzes the link between N-acetylmuramoyl residues and L-amino acid residues in certain cell-wall glycopeptides.</text>
        <dbReference type="EC" id="3.5.1.28"/>
    </reaction>
</comment>
<dbReference type="GO" id="GO:0009253">
    <property type="term" value="P:peptidoglycan catabolic process"/>
    <property type="evidence" value="ECO:0007669"/>
    <property type="project" value="InterPro"/>
</dbReference>
<dbReference type="PANTHER" id="PTHR30417">
    <property type="entry name" value="N-ACETYLMURAMOYL-L-ALANINE AMIDASE AMID"/>
    <property type="match status" value="1"/>
</dbReference>
<proteinExistence type="predicted"/>
<dbReference type="Gene3D" id="1.10.530.10">
    <property type="match status" value="1"/>
</dbReference>
<accession>A0A7X0U1K6</accession>
<comment type="caution">
    <text evidence="7">The sequence shown here is derived from an EMBL/GenBank/DDBJ whole genome shotgun (WGS) entry which is preliminary data.</text>
</comment>
<dbReference type="SUPFAM" id="SSF53955">
    <property type="entry name" value="Lysozyme-like"/>
    <property type="match status" value="1"/>
</dbReference>
<name>A0A7X0U1K6_9ACTN</name>
<protein>
    <recommendedName>
        <fullName evidence="2">N-acetylmuramoyl-L-alanine amidase</fullName>
        <ecNumber evidence="2">3.5.1.28</ecNumber>
    </recommendedName>
</protein>